<evidence type="ECO:0000256" key="1">
    <source>
        <dbReference type="ARBA" id="ARBA00005216"/>
    </source>
</evidence>
<dbReference type="Proteomes" id="UP000708208">
    <property type="component" value="Unassembled WGS sequence"/>
</dbReference>
<evidence type="ECO:0000256" key="4">
    <source>
        <dbReference type="ARBA" id="ARBA00023002"/>
    </source>
</evidence>
<dbReference type="GO" id="GO:0051287">
    <property type="term" value="F:NAD binding"/>
    <property type="evidence" value="ECO:0007669"/>
    <property type="project" value="InterPro"/>
</dbReference>
<dbReference type="PROSITE" id="PS00671">
    <property type="entry name" value="D_2_HYDROXYACID_DH_3"/>
    <property type="match status" value="1"/>
</dbReference>
<evidence type="ECO:0000256" key="3">
    <source>
        <dbReference type="ARBA" id="ARBA00013143"/>
    </source>
</evidence>
<dbReference type="PANTHER" id="PTHR42938:SF22">
    <property type="entry name" value="D-3-PHOSPHOGLYCERATE DEHYDROGENASE"/>
    <property type="match status" value="1"/>
</dbReference>
<evidence type="ECO:0000259" key="7">
    <source>
        <dbReference type="Pfam" id="PF02826"/>
    </source>
</evidence>
<keyword evidence="5" id="KW-0520">NAD</keyword>
<keyword evidence="9" id="KW-1185">Reference proteome</keyword>
<comment type="similarity">
    <text evidence="2">Belongs to the D-isomer specific 2-hydroxyacid dehydrogenase family.</text>
</comment>
<organism evidence="8 9">
    <name type="scientific">Allacma fusca</name>
    <dbReference type="NCBI Taxonomy" id="39272"/>
    <lineage>
        <taxon>Eukaryota</taxon>
        <taxon>Metazoa</taxon>
        <taxon>Ecdysozoa</taxon>
        <taxon>Arthropoda</taxon>
        <taxon>Hexapoda</taxon>
        <taxon>Collembola</taxon>
        <taxon>Symphypleona</taxon>
        <taxon>Sminthuridae</taxon>
        <taxon>Allacma</taxon>
    </lineage>
</organism>
<comment type="caution">
    <text evidence="8">The sequence shown here is derived from an EMBL/GenBank/DDBJ whole genome shotgun (WGS) entry which is preliminary data.</text>
</comment>
<evidence type="ECO:0000313" key="9">
    <source>
        <dbReference type="Proteomes" id="UP000708208"/>
    </source>
</evidence>
<protein>
    <recommendedName>
        <fullName evidence="3">phosphoglycerate dehydrogenase</fullName>
        <ecNumber evidence="3">1.1.1.95</ecNumber>
    </recommendedName>
</protein>
<evidence type="ECO:0000313" key="8">
    <source>
        <dbReference type="EMBL" id="CAG7785456.1"/>
    </source>
</evidence>
<comment type="pathway">
    <text evidence="1">Amino-acid biosynthesis; L-serine biosynthesis; L-serine from 3-phospho-D-glycerate: step 1/3.</text>
</comment>
<dbReference type="OrthoDB" id="1621027at2759"/>
<dbReference type="PANTHER" id="PTHR42938">
    <property type="entry name" value="FORMATE DEHYDROGENASE 1"/>
    <property type="match status" value="1"/>
</dbReference>
<dbReference type="AlphaFoldDB" id="A0A8J2P2E3"/>
<feature type="non-terminal residue" evidence="8">
    <location>
        <position position="217"/>
    </location>
</feature>
<dbReference type="PROSITE" id="PS00065">
    <property type="entry name" value="D_2_HYDROXYACID_DH_1"/>
    <property type="match status" value="1"/>
</dbReference>
<proteinExistence type="inferred from homology"/>
<dbReference type="InterPro" id="IPR006140">
    <property type="entry name" value="D-isomer_DH_NAD-bd"/>
</dbReference>
<sequence length="217" mass="23553">MDFLSLPNIPQACATLKNGNWDRKLFSGNELLGKTLAILGLGRIGKEVAIRMQSYGVKTIGYDPIIPSEVSREFGVESLSLDEIWPQADFITVHTPLIPQTKNLINDDTFAKCKKGVRVVNVARGGIIDEESLLRNLKSGQCGGAGLDVFVEEPPNRDFYRDLLNHPKVVCTPHLGASTSEAQLRVAEEIAEQFVDFFKGTALVGAVNAGNVADALS</sequence>
<dbReference type="PROSITE" id="PS00670">
    <property type="entry name" value="D_2_HYDROXYACID_DH_2"/>
    <property type="match status" value="1"/>
</dbReference>
<dbReference type="FunFam" id="3.40.50.720:FF:000021">
    <property type="entry name" value="D-3-phosphoglycerate dehydrogenase"/>
    <property type="match status" value="1"/>
</dbReference>
<comment type="catalytic activity">
    <reaction evidence="6">
        <text>(2R)-3-phosphoglycerate + NAD(+) = 3-phosphooxypyruvate + NADH + H(+)</text>
        <dbReference type="Rhea" id="RHEA:12641"/>
        <dbReference type="ChEBI" id="CHEBI:15378"/>
        <dbReference type="ChEBI" id="CHEBI:18110"/>
        <dbReference type="ChEBI" id="CHEBI:57540"/>
        <dbReference type="ChEBI" id="CHEBI:57945"/>
        <dbReference type="ChEBI" id="CHEBI:58272"/>
        <dbReference type="EC" id="1.1.1.95"/>
    </reaction>
</comment>
<dbReference type="FunFam" id="3.40.50.720:FF:000616">
    <property type="entry name" value="D-3-phosphoglycerate dehydrogenase 2 chloroplastic"/>
    <property type="match status" value="1"/>
</dbReference>
<dbReference type="InterPro" id="IPR029752">
    <property type="entry name" value="D-isomer_DH_CS1"/>
</dbReference>
<dbReference type="GO" id="GO:0004617">
    <property type="term" value="F:phosphoglycerate dehydrogenase activity"/>
    <property type="evidence" value="ECO:0007669"/>
    <property type="project" value="UniProtKB-EC"/>
</dbReference>
<accession>A0A8J2P2E3</accession>
<evidence type="ECO:0000256" key="5">
    <source>
        <dbReference type="ARBA" id="ARBA00023027"/>
    </source>
</evidence>
<dbReference type="Pfam" id="PF02826">
    <property type="entry name" value="2-Hacid_dh_C"/>
    <property type="match status" value="1"/>
</dbReference>
<dbReference type="EMBL" id="CAJVCH010297121">
    <property type="protein sequence ID" value="CAG7785456.1"/>
    <property type="molecule type" value="Genomic_DNA"/>
</dbReference>
<keyword evidence="4" id="KW-0560">Oxidoreductase</keyword>
<reference evidence="8" key="1">
    <citation type="submission" date="2021-06" db="EMBL/GenBank/DDBJ databases">
        <authorList>
            <person name="Hodson N. C."/>
            <person name="Mongue J. A."/>
            <person name="Jaron S. K."/>
        </authorList>
    </citation>
    <scope>NUCLEOTIDE SEQUENCE</scope>
</reference>
<evidence type="ECO:0000256" key="2">
    <source>
        <dbReference type="ARBA" id="ARBA00005854"/>
    </source>
</evidence>
<name>A0A8J2P2E3_9HEXA</name>
<dbReference type="EC" id="1.1.1.95" evidence="3"/>
<dbReference type="InterPro" id="IPR029753">
    <property type="entry name" value="D-isomer_DH_CS"/>
</dbReference>
<feature type="domain" description="D-isomer specific 2-hydroxyacid dehydrogenase NAD-binding" evidence="7">
    <location>
        <begin position="8"/>
        <end position="176"/>
    </location>
</feature>
<evidence type="ECO:0000256" key="6">
    <source>
        <dbReference type="ARBA" id="ARBA00048731"/>
    </source>
</evidence>
<gene>
    <name evidence="8" type="ORF">AFUS01_LOCUS24079</name>
</gene>